<organism evidence="1 2">
    <name type="scientific">Mytilus edulis</name>
    <name type="common">Blue mussel</name>
    <dbReference type="NCBI Taxonomy" id="6550"/>
    <lineage>
        <taxon>Eukaryota</taxon>
        <taxon>Metazoa</taxon>
        <taxon>Spiralia</taxon>
        <taxon>Lophotrochozoa</taxon>
        <taxon>Mollusca</taxon>
        <taxon>Bivalvia</taxon>
        <taxon>Autobranchia</taxon>
        <taxon>Pteriomorphia</taxon>
        <taxon>Mytilida</taxon>
        <taxon>Mytiloidea</taxon>
        <taxon>Mytilidae</taxon>
        <taxon>Mytilinae</taxon>
        <taxon>Mytilus</taxon>
    </lineage>
</organism>
<keyword evidence="2" id="KW-1185">Reference proteome</keyword>
<dbReference type="AlphaFoldDB" id="A0A8S3T2I1"/>
<protein>
    <submittedName>
        <fullName evidence="1">Uncharacterized protein</fullName>
    </submittedName>
</protein>
<dbReference type="Proteomes" id="UP000683360">
    <property type="component" value="Unassembled WGS sequence"/>
</dbReference>
<accession>A0A8S3T2I1</accession>
<reference evidence="1" key="1">
    <citation type="submission" date="2021-03" db="EMBL/GenBank/DDBJ databases">
        <authorList>
            <person name="Bekaert M."/>
        </authorList>
    </citation>
    <scope>NUCLEOTIDE SEQUENCE</scope>
</reference>
<sequence length="306" mass="34532">MITLLCSMIGSMATHRQKHATCNEQFSDRLNKCMETFTPYIEQYTGIKPKDPFLHHVFVTHVCKNYKKMLLCIHVLLTNCKTIDTMSTVQQKLGHDWVIQINQMCNIQSNSSKNLRNQQMSKDKTSVDLYKSRDKDKILSDSNTINNGDQNKILTEKQMTNSHSPMNEDLAKSALFNKLMHSSDTDVEIITMFVFRSAPKTTQQRSSLPNSSNGADKQKLASVQKYKPLNLLELLISYCGTSSKDTDSVKYRFLAQNENSSDKNGTLTMHFCDLNQTGYGSIIHTTQVEQPSAGVGCKSSAGEVEY</sequence>
<dbReference type="OrthoDB" id="303107at2759"/>
<evidence type="ECO:0000313" key="1">
    <source>
        <dbReference type="EMBL" id="CAG2225550.1"/>
    </source>
</evidence>
<proteinExistence type="predicted"/>
<gene>
    <name evidence="1" type="ORF">MEDL_38665</name>
</gene>
<name>A0A8S3T2I1_MYTED</name>
<comment type="caution">
    <text evidence="1">The sequence shown here is derived from an EMBL/GenBank/DDBJ whole genome shotgun (WGS) entry which is preliminary data.</text>
</comment>
<evidence type="ECO:0000313" key="2">
    <source>
        <dbReference type="Proteomes" id="UP000683360"/>
    </source>
</evidence>
<dbReference type="EMBL" id="CAJPWZ010001851">
    <property type="protein sequence ID" value="CAG2225550.1"/>
    <property type="molecule type" value="Genomic_DNA"/>
</dbReference>